<accession>A0A2C9W986</accession>
<comment type="caution">
    <text evidence="2">The sequence shown here is derived from an EMBL/GenBank/DDBJ whole genome shotgun (WGS) entry which is preliminary data.</text>
</comment>
<protein>
    <submittedName>
        <fullName evidence="2">Uncharacterized protein</fullName>
    </submittedName>
</protein>
<dbReference type="AlphaFoldDB" id="A0A2C9W986"/>
<dbReference type="Gramene" id="Manes.03G199000.1.v8.1">
    <property type="protein sequence ID" value="Manes.03G199000.1.v8.1.CDS.1"/>
    <property type="gene ID" value="Manes.03G199000.v8.1"/>
</dbReference>
<dbReference type="EMBL" id="CM004389">
    <property type="protein sequence ID" value="OAY56057.1"/>
    <property type="molecule type" value="Genomic_DNA"/>
</dbReference>
<evidence type="ECO:0000313" key="3">
    <source>
        <dbReference type="Proteomes" id="UP000091857"/>
    </source>
</evidence>
<gene>
    <name evidence="2" type="ORF">MANES_03G199000v8</name>
</gene>
<reference evidence="3" key="1">
    <citation type="journal article" date="2016" name="Nat. Biotechnol.">
        <title>Sequencing wild and cultivated cassava and related species reveals extensive interspecific hybridization and genetic diversity.</title>
        <authorList>
            <person name="Bredeson J.V."/>
            <person name="Lyons J.B."/>
            <person name="Prochnik S.E."/>
            <person name="Wu G.A."/>
            <person name="Ha C.M."/>
            <person name="Edsinger-Gonzales E."/>
            <person name="Grimwood J."/>
            <person name="Schmutz J."/>
            <person name="Rabbi I.Y."/>
            <person name="Egesi C."/>
            <person name="Nauluvula P."/>
            <person name="Lebot V."/>
            <person name="Ndunguru J."/>
            <person name="Mkamilo G."/>
            <person name="Bart R.S."/>
            <person name="Setter T.L."/>
            <person name="Gleadow R.M."/>
            <person name="Kulakow P."/>
            <person name="Ferguson M.E."/>
            <person name="Rounsley S."/>
            <person name="Rokhsar D.S."/>
        </authorList>
    </citation>
    <scope>NUCLEOTIDE SEQUENCE [LARGE SCALE GENOMIC DNA]</scope>
    <source>
        <strain evidence="3">cv. AM560-2</strain>
    </source>
</reference>
<evidence type="ECO:0000256" key="1">
    <source>
        <dbReference type="SAM" id="MobiDB-lite"/>
    </source>
</evidence>
<feature type="compositionally biased region" description="Basic and acidic residues" evidence="1">
    <location>
        <begin position="8"/>
        <end position="18"/>
    </location>
</feature>
<feature type="region of interest" description="Disordered" evidence="1">
    <location>
        <begin position="1"/>
        <end position="37"/>
    </location>
</feature>
<dbReference type="PANTHER" id="PTHR33484">
    <property type="entry name" value="BNAC07G33360D PROTEIN"/>
    <property type="match status" value="1"/>
</dbReference>
<organism evidence="2 3">
    <name type="scientific">Manihot esculenta</name>
    <name type="common">Cassava</name>
    <name type="synonym">Jatropha manihot</name>
    <dbReference type="NCBI Taxonomy" id="3983"/>
    <lineage>
        <taxon>Eukaryota</taxon>
        <taxon>Viridiplantae</taxon>
        <taxon>Streptophyta</taxon>
        <taxon>Embryophyta</taxon>
        <taxon>Tracheophyta</taxon>
        <taxon>Spermatophyta</taxon>
        <taxon>Magnoliopsida</taxon>
        <taxon>eudicotyledons</taxon>
        <taxon>Gunneridae</taxon>
        <taxon>Pentapetalae</taxon>
        <taxon>rosids</taxon>
        <taxon>fabids</taxon>
        <taxon>Malpighiales</taxon>
        <taxon>Euphorbiaceae</taxon>
        <taxon>Crotonoideae</taxon>
        <taxon>Manihoteae</taxon>
        <taxon>Manihot</taxon>
    </lineage>
</organism>
<dbReference type="PANTHER" id="PTHR33484:SF12">
    <property type="entry name" value="AP2_ERF DOMAIN-CONTAINING PROTEIN"/>
    <property type="match status" value="1"/>
</dbReference>
<proteinExistence type="predicted"/>
<name>A0A2C9W986_MANES</name>
<sequence length="104" mass="11959">MASTQLDHLVRIGHEGFDRSSSSGRSENNRHHQNNQQQLVYYGPQVSTMRMPVIVSNSYEIAQYYCSGTDTVREPVIFSDEAMKIHGGFVTMDYGRRYHFHSTN</sequence>
<dbReference type="OMA" id="RIGHEGF"/>
<evidence type="ECO:0000313" key="2">
    <source>
        <dbReference type="EMBL" id="OAY56057.1"/>
    </source>
</evidence>
<dbReference type="Proteomes" id="UP000091857">
    <property type="component" value="Chromosome 3"/>
</dbReference>
<keyword evidence="3" id="KW-1185">Reference proteome</keyword>